<keyword evidence="2" id="KW-1185">Reference proteome</keyword>
<dbReference type="OrthoDB" id="10412800at2759"/>
<sequence>MFSSETLVSPLAARLLLTGSADLPKVAGASSGSSHARRVTFGEVTIDNYPKWIGPASAWEESPWCRASWVPVGECEEESDCEDDPLDLLTDFIPYGGVAESEPVVVAPRQEDGVLTGMPGAYPQEEDPEIDGDWSPLVWTCSLIASVVRVSARVLVGAGVAAVGLLRRLW</sequence>
<reference evidence="1" key="1">
    <citation type="submission" date="2022-12" db="EMBL/GenBank/DDBJ databases">
        <authorList>
            <person name="Petersen C."/>
        </authorList>
    </citation>
    <scope>NUCLEOTIDE SEQUENCE</scope>
    <source>
        <strain evidence="1">IBT 29677</strain>
    </source>
</reference>
<gene>
    <name evidence="1" type="ORF">N7509_013155</name>
</gene>
<reference evidence="1" key="2">
    <citation type="journal article" date="2023" name="IMA Fungus">
        <title>Comparative genomic study of the Penicillium genus elucidates a diverse pangenome and 15 lateral gene transfer events.</title>
        <authorList>
            <person name="Petersen C."/>
            <person name="Sorensen T."/>
            <person name="Nielsen M.R."/>
            <person name="Sondergaard T.E."/>
            <person name="Sorensen J.L."/>
            <person name="Fitzpatrick D.A."/>
            <person name="Frisvad J.C."/>
            <person name="Nielsen K.L."/>
        </authorList>
    </citation>
    <scope>NUCLEOTIDE SEQUENCE</scope>
    <source>
        <strain evidence="1">IBT 29677</strain>
    </source>
</reference>
<protein>
    <submittedName>
        <fullName evidence="1">Uncharacterized protein</fullName>
    </submittedName>
</protein>
<name>A0A9W9VD22_9EURO</name>
<dbReference type="AlphaFoldDB" id="A0A9W9VD22"/>
<proteinExistence type="predicted"/>
<evidence type="ECO:0000313" key="1">
    <source>
        <dbReference type="EMBL" id="KAJ5376269.1"/>
    </source>
</evidence>
<comment type="caution">
    <text evidence="1">The sequence shown here is derived from an EMBL/GenBank/DDBJ whole genome shotgun (WGS) entry which is preliminary data.</text>
</comment>
<dbReference type="GeneID" id="81376772"/>
<organism evidence="1 2">
    <name type="scientific">Penicillium cosmopolitanum</name>
    <dbReference type="NCBI Taxonomy" id="1131564"/>
    <lineage>
        <taxon>Eukaryota</taxon>
        <taxon>Fungi</taxon>
        <taxon>Dikarya</taxon>
        <taxon>Ascomycota</taxon>
        <taxon>Pezizomycotina</taxon>
        <taxon>Eurotiomycetes</taxon>
        <taxon>Eurotiomycetidae</taxon>
        <taxon>Eurotiales</taxon>
        <taxon>Aspergillaceae</taxon>
        <taxon>Penicillium</taxon>
    </lineage>
</organism>
<dbReference type="EMBL" id="JAPZBU010000012">
    <property type="protein sequence ID" value="KAJ5376269.1"/>
    <property type="molecule type" value="Genomic_DNA"/>
</dbReference>
<evidence type="ECO:0000313" key="2">
    <source>
        <dbReference type="Proteomes" id="UP001147747"/>
    </source>
</evidence>
<accession>A0A9W9VD22</accession>
<dbReference type="RefSeq" id="XP_056481299.1">
    <property type="nucleotide sequence ID" value="XM_056637792.1"/>
</dbReference>
<dbReference type="Proteomes" id="UP001147747">
    <property type="component" value="Unassembled WGS sequence"/>
</dbReference>